<dbReference type="SUPFAM" id="SSF50978">
    <property type="entry name" value="WD40 repeat-like"/>
    <property type="match status" value="1"/>
</dbReference>
<dbReference type="InterPro" id="IPR052993">
    <property type="entry name" value="CFA-57"/>
</dbReference>
<feature type="repeat" description="WD" evidence="3">
    <location>
        <begin position="381"/>
        <end position="422"/>
    </location>
</feature>
<dbReference type="SMART" id="SM00320">
    <property type="entry name" value="WD40"/>
    <property type="match status" value="2"/>
</dbReference>
<sequence length="513" mass="57814">MTEVYQSLTTKPANLSRNDIIRSCFTYESGLVLLVGDSTIYHFGKTDEGRRYERIDTFIKEEYRYLQQGDLKGELSMHYIESACVSPNGKILTFITKRPQLYQVLLSQLDENDDVPAMPNLPTIPGPLGVDMHHGVVESLSTSLWKPFLMTCGKLDFTIKVWDYVQCTLLLSKHYPKQVCVVSMHPTGLYSVTAFSDHMEFQMVQMDDLVPLENFPIRNCTAVTFSGSGHKFAVAKPGAIDVYCSILFVKCFSCHGHLGPIEKLVWCNHDLNIVAYDIVGAICTFDTKTGNVLMHIAPYSGAAYTDLAVAQDVNQLFVIARDGSLKEVYDRKVKREVNFYGTPLNAVSISKSNLILFIAAENGIILTVILPMGVQIEYKEFKIHSHSIKKMCLGTDGSVLVSCSEDSNICVWEVKNTANKSRKIDKPLVYTDDILVNLSKYDKLHENIKKIETAVNKLETENTINVNTTIKANEQEIKDINKANTTQYFETIKKNEVITFVLKMNNNTILIYK</sequence>
<evidence type="ECO:0000256" key="1">
    <source>
        <dbReference type="ARBA" id="ARBA00022574"/>
    </source>
</evidence>
<dbReference type="Pfam" id="PF00400">
    <property type="entry name" value="WD40"/>
    <property type="match status" value="1"/>
</dbReference>
<dbReference type="PANTHER" id="PTHR32215:SF0">
    <property type="entry name" value="CILIA- AND FLAGELLA-ASSOCIATED PROTEIN 57"/>
    <property type="match status" value="1"/>
</dbReference>
<accession>A0AAV0WAC1</accession>
<dbReference type="InterPro" id="IPR015943">
    <property type="entry name" value="WD40/YVTN_repeat-like_dom_sf"/>
</dbReference>
<evidence type="ECO:0000256" key="2">
    <source>
        <dbReference type="ARBA" id="ARBA00022737"/>
    </source>
</evidence>
<keyword evidence="5" id="KW-1185">Reference proteome</keyword>
<keyword evidence="2" id="KW-0677">Repeat</keyword>
<dbReference type="Proteomes" id="UP001160148">
    <property type="component" value="Unassembled WGS sequence"/>
</dbReference>
<dbReference type="PROSITE" id="PS00678">
    <property type="entry name" value="WD_REPEATS_1"/>
    <property type="match status" value="1"/>
</dbReference>
<name>A0AAV0WAC1_9HEMI</name>
<evidence type="ECO:0000256" key="3">
    <source>
        <dbReference type="PROSITE-ProRule" id="PRU00221"/>
    </source>
</evidence>
<dbReference type="PANTHER" id="PTHR32215">
    <property type="entry name" value="CILIA- AND FLAGELLA-ASSOCIATED PROTEIN 57"/>
    <property type="match status" value="1"/>
</dbReference>
<reference evidence="4 5" key="1">
    <citation type="submission" date="2023-01" db="EMBL/GenBank/DDBJ databases">
        <authorList>
            <person name="Whitehead M."/>
        </authorList>
    </citation>
    <scope>NUCLEOTIDE SEQUENCE [LARGE SCALE GENOMIC DNA]</scope>
</reference>
<evidence type="ECO:0000313" key="5">
    <source>
        <dbReference type="Proteomes" id="UP001160148"/>
    </source>
</evidence>
<organism evidence="4 5">
    <name type="scientific">Macrosiphum euphorbiae</name>
    <name type="common">potato aphid</name>
    <dbReference type="NCBI Taxonomy" id="13131"/>
    <lineage>
        <taxon>Eukaryota</taxon>
        <taxon>Metazoa</taxon>
        <taxon>Ecdysozoa</taxon>
        <taxon>Arthropoda</taxon>
        <taxon>Hexapoda</taxon>
        <taxon>Insecta</taxon>
        <taxon>Pterygota</taxon>
        <taxon>Neoptera</taxon>
        <taxon>Paraneoptera</taxon>
        <taxon>Hemiptera</taxon>
        <taxon>Sternorrhyncha</taxon>
        <taxon>Aphidomorpha</taxon>
        <taxon>Aphidoidea</taxon>
        <taxon>Aphididae</taxon>
        <taxon>Macrosiphini</taxon>
        <taxon>Macrosiphum</taxon>
    </lineage>
</organism>
<dbReference type="PROSITE" id="PS50082">
    <property type="entry name" value="WD_REPEATS_2"/>
    <property type="match status" value="1"/>
</dbReference>
<dbReference type="Gene3D" id="2.130.10.10">
    <property type="entry name" value="YVTN repeat-like/Quinoprotein amine dehydrogenase"/>
    <property type="match status" value="1"/>
</dbReference>
<dbReference type="PROSITE" id="PS50294">
    <property type="entry name" value="WD_REPEATS_REGION"/>
    <property type="match status" value="1"/>
</dbReference>
<dbReference type="InterPro" id="IPR036322">
    <property type="entry name" value="WD40_repeat_dom_sf"/>
</dbReference>
<dbReference type="InterPro" id="IPR001680">
    <property type="entry name" value="WD40_rpt"/>
</dbReference>
<dbReference type="EMBL" id="CARXXK010000002">
    <property type="protein sequence ID" value="CAI6352733.1"/>
    <property type="molecule type" value="Genomic_DNA"/>
</dbReference>
<proteinExistence type="predicted"/>
<dbReference type="InterPro" id="IPR019775">
    <property type="entry name" value="WD40_repeat_CS"/>
</dbReference>
<comment type="caution">
    <text evidence="4">The sequence shown here is derived from an EMBL/GenBank/DDBJ whole genome shotgun (WGS) entry which is preliminary data.</text>
</comment>
<dbReference type="AlphaFoldDB" id="A0AAV0WAC1"/>
<keyword evidence="1 3" id="KW-0853">WD repeat</keyword>
<gene>
    <name evidence="4" type="ORF">MEUPH1_LOCUS8937</name>
</gene>
<protein>
    <submittedName>
        <fullName evidence="4">Uncharacterized protein</fullName>
    </submittedName>
</protein>
<evidence type="ECO:0000313" key="4">
    <source>
        <dbReference type="EMBL" id="CAI6352733.1"/>
    </source>
</evidence>